<dbReference type="Proteomes" id="UP001341840">
    <property type="component" value="Unassembled WGS sequence"/>
</dbReference>
<feature type="region of interest" description="Disordered" evidence="1">
    <location>
        <begin position="155"/>
        <end position="177"/>
    </location>
</feature>
<feature type="region of interest" description="Disordered" evidence="1">
    <location>
        <begin position="1"/>
        <end position="60"/>
    </location>
</feature>
<keyword evidence="3" id="KW-1185">Reference proteome</keyword>
<evidence type="ECO:0000313" key="3">
    <source>
        <dbReference type="Proteomes" id="UP001341840"/>
    </source>
</evidence>
<evidence type="ECO:0000313" key="2">
    <source>
        <dbReference type="EMBL" id="MED6224837.1"/>
    </source>
</evidence>
<comment type="caution">
    <text evidence="2">The sequence shown here is derived from an EMBL/GenBank/DDBJ whole genome shotgun (WGS) entry which is preliminary data.</text>
</comment>
<proteinExistence type="predicted"/>
<accession>A0ABU6ZSD3</accession>
<evidence type="ECO:0000256" key="1">
    <source>
        <dbReference type="SAM" id="MobiDB-lite"/>
    </source>
</evidence>
<reference evidence="2 3" key="1">
    <citation type="journal article" date="2023" name="Plants (Basel)">
        <title>Bridging the Gap: Combining Genomics and Transcriptomics Approaches to Understand Stylosanthes scabra, an Orphan Legume from the Brazilian Caatinga.</title>
        <authorList>
            <person name="Ferreira-Neto J.R.C."/>
            <person name="da Silva M.D."/>
            <person name="Binneck E."/>
            <person name="de Melo N.F."/>
            <person name="da Silva R.H."/>
            <person name="de Melo A.L.T.M."/>
            <person name="Pandolfi V."/>
            <person name="Bustamante F.O."/>
            <person name="Brasileiro-Vidal A.C."/>
            <person name="Benko-Iseppon A.M."/>
        </authorList>
    </citation>
    <scope>NUCLEOTIDE SEQUENCE [LARGE SCALE GENOMIC DNA]</scope>
    <source>
        <tissue evidence="2">Leaves</tissue>
    </source>
</reference>
<organism evidence="2 3">
    <name type="scientific">Stylosanthes scabra</name>
    <dbReference type="NCBI Taxonomy" id="79078"/>
    <lineage>
        <taxon>Eukaryota</taxon>
        <taxon>Viridiplantae</taxon>
        <taxon>Streptophyta</taxon>
        <taxon>Embryophyta</taxon>
        <taxon>Tracheophyta</taxon>
        <taxon>Spermatophyta</taxon>
        <taxon>Magnoliopsida</taxon>
        <taxon>eudicotyledons</taxon>
        <taxon>Gunneridae</taxon>
        <taxon>Pentapetalae</taxon>
        <taxon>rosids</taxon>
        <taxon>fabids</taxon>
        <taxon>Fabales</taxon>
        <taxon>Fabaceae</taxon>
        <taxon>Papilionoideae</taxon>
        <taxon>50 kb inversion clade</taxon>
        <taxon>dalbergioids sensu lato</taxon>
        <taxon>Dalbergieae</taxon>
        <taxon>Pterocarpus clade</taxon>
        <taxon>Stylosanthes</taxon>
    </lineage>
</organism>
<sequence>MVLNKRKLPMLSNHLQRRELKSKKSTSSQPVEHLSAAADTEDMPSASEKEVNQPEPESITLQEDLVPPSHRQRPQLPLLWLPLVKQLQLLLRFMELTRRAMFSILTSEPEDLNFDSNSFDLETIPLEAQEAHSLELPKDTSKVEKIEELVVDSSVHNDVPLSTPQPEPTSQPNLGNISTITPESIAKIHDILNYLNNTLDEVVISNDLKAKLLEAASFLSHVAPVEDAAIAKCDDAISHLKHVKTRGRSKEEEVVTTERALAQRVENLKRELADAQKNLGITRGGLSKIRAANLKVEQSLCTFESSKMYYLKK</sequence>
<protein>
    <submittedName>
        <fullName evidence="2">Uncharacterized protein</fullName>
    </submittedName>
</protein>
<dbReference type="EMBL" id="JASCZI010273435">
    <property type="protein sequence ID" value="MED6224837.1"/>
    <property type="molecule type" value="Genomic_DNA"/>
</dbReference>
<gene>
    <name evidence="2" type="ORF">PIB30_087976</name>
</gene>
<name>A0ABU6ZSD3_9FABA</name>